<feature type="domain" description="Alpha-macroglobulin receptor-binding" evidence="1">
    <location>
        <begin position="50"/>
        <end position="95"/>
    </location>
</feature>
<dbReference type="PANTHER" id="PTHR11412:SF165">
    <property type="entry name" value="ALPHA-2-MACROGLOBULIN"/>
    <property type="match status" value="1"/>
</dbReference>
<sequence length="95" mass="10679">TSLRYNVQPTQEEAPFLLHVYTVPEACVDSKAHKVFDIGINVSYIGERNVSNMVIVDVKMLSGFVPLKSSVKKVGAFIERTELNTNHVLLYLEKV</sequence>
<accession>A0A7L2ETV5</accession>
<keyword evidence="3" id="KW-1185">Reference proteome</keyword>
<dbReference type="PANTHER" id="PTHR11412">
    <property type="entry name" value="MACROGLOBULIN / COMPLEMENT"/>
    <property type="match status" value="1"/>
</dbReference>
<reference evidence="2 3" key="1">
    <citation type="submission" date="2019-09" db="EMBL/GenBank/DDBJ databases">
        <title>Bird 10,000 Genomes (B10K) Project - Family phase.</title>
        <authorList>
            <person name="Zhang G."/>
        </authorList>
    </citation>
    <scope>NUCLEOTIDE SEQUENCE [LARGE SCALE GENOMIC DNA]</scope>
    <source>
        <strain evidence="2">B10K-DU-011-42</strain>
        <tissue evidence="2">Muscle</tissue>
    </source>
</reference>
<dbReference type="OrthoDB" id="9998011at2759"/>
<gene>
    <name evidence="2" type="primary">A2m_3</name>
    <name evidence="2" type="ORF">ANTMIN_R08384</name>
</gene>
<dbReference type="InterPro" id="IPR009048">
    <property type="entry name" value="A-macroglobulin_rcpt-bd"/>
</dbReference>
<dbReference type="GO" id="GO:0005576">
    <property type="term" value="C:extracellular region"/>
    <property type="evidence" value="ECO:0007669"/>
    <property type="project" value="InterPro"/>
</dbReference>
<evidence type="ECO:0000259" key="1">
    <source>
        <dbReference type="Pfam" id="PF07677"/>
    </source>
</evidence>
<dbReference type="AlphaFoldDB" id="A0A7L2ETV5"/>
<dbReference type="SUPFAM" id="SSF49410">
    <property type="entry name" value="Alpha-macroglobulin receptor domain"/>
    <property type="match status" value="1"/>
</dbReference>
<name>A0A7L2ETV5_ANTMN</name>
<feature type="non-terminal residue" evidence="2">
    <location>
        <position position="1"/>
    </location>
</feature>
<dbReference type="InterPro" id="IPR050473">
    <property type="entry name" value="A2M/Complement_sys"/>
</dbReference>
<protein>
    <submittedName>
        <fullName evidence="2">A2MG protein</fullName>
    </submittedName>
</protein>
<dbReference type="Gene3D" id="2.60.40.690">
    <property type="entry name" value="Alpha-macroglobulin, receptor-binding domain"/>
    <property type="match status" value="1"/>
</dbReference>
<evidence type="ECO:0000313" key="2">
    <source>
        <dbReference type="EMBL" id="NXQ65054.1"/>
    </source>
</evidence>
<organism evidence="2 3">
    <name type="scientific">Anthoscopus minutus</name>
    <name type="common">Southern penduline-tit</name>
    <dbReference type="NCBI Taxonomy" id="156561"/>
    <lineage>
        <taxon>Eukaryota</taxon>
        <taxon>Metazoa</taxon>
        <taxon>Chordata</taxon>
        <taxon>Craniata</taxon>
        <taxon>Vertebrata</taxon>
        <taxon>Euteleostomi</taxon>
        <taxon>Archelosauria</taxon>
        <taxon>Archosauria</taxon>
        <taxon>Dinosauria</taxon>
        <taxon>Saurischia</taxon>
        <taxon>Theropoda</taxon>
        <taxon>Coelurosauria</taxon>
        <taxon>Aves</taxon>
        <taxon>Neognathae</taxon>
        <taxon>Neoaves</taxon>
        <taxon>Telluraves</taxon>
        <taxon>Australaves</taxon>
        <taxon>Passeriformes</taxon>
        <taxon>Paridae</taxon>
        <taxon>Anthoscopus</taxon>
    </lineage>
</organism>
<dbReference type="EMBL" id="VWYI01097482">
    <property type="protein sequence ID" value="NXQ65054.1"/>
    <property type="molecule type" value="Genomic_DNA"/>
</dbReference>
<proteinExistence type="predicted"/>
<evidence type="ECO:0000313" key="3">
    <source>
        <dbReference type="Proteomes" id="UP000554720"/>
    </source>
</evidence>
<feature type="non-terminal residue" evidence="2">
    <location>
        <position position="95"/>
    </location>
</feature>
<dbReference type="Proteomes" id="UP000554720">
    <property type="component" value="Unassembled WGS sequence"/>
</dbReference>
<comment type="caution">
    <text evidence="2">The sequence shown here is derived from an EMBL/GenBank/DDBJ whole genome shotgun (WGS) entry which is preliminary data.</text>
</comment>
<dbReference type="Pfam" id="PF07677">
    <property type="entry name" value="A2M_recep"/>
    <property type="match status" value="1"/>
</dbReference>
<dbReference type="InterPro" id="IPR036595">
    <property type="entry name" value="A-macroglobulin_rcpt-bd_sf"/>
</dbReference>